<dbReference type="GO" id="GO:0000139">
    <property type="term" value="C:Golgi membrane"/>
    <property type="evidence" value="ECO:0000318"/>
    <property type="project" value="GO_Central"/>
</dbReference>
<evidence type="ECO:0000256" key="1">
    <source>
        <dbReference type="ARBA" id="ARBA00004141"/>
    </source>
</evidence>
<dbReference type="EMBL" id="CM003155">
    <property type="protein sequence ID" value="KIS67001.1"/>
    <property type="molecule type" value="Genomic_DNA"/>
</dbReference>
<dbReference type="Gene3D" id="1.10.3730.20">
    <property type="match status" value="1"/>
</dbReference>
<evidence type="ECO:0000256" key="5">
    <source>
        <dbReference type="SAM" id="MobiDB-lite"/>
    </source>
</evidence>
<sequence>MFGSLTPLILGISGLKSSTGIVFHQASKHAAYSPSLTVLLCESIKIVASFLLLARALHRQRSQLEPAGTSFPVSSNGYTRLQAEDFEVQDSEHDDNFVNANNTNKEASPSTLESGRNGDFTAKQTLLQHVCSQIFQIQGLRLMVPAVIYVVQNNLYLYAASELDPAFFQALWQMRILMSATLSWLVLKKRILPIQWLCILGIFAGVMLVKTATTTARAVASSASITSSGSGKTLTASFALCAAAALSSTAGVILEFIFRDRSVNLWASNVQLSCFSILPAACIVLFRDVSHLGPVLHDLHASPWPMGVVFCQSFNGMMIAILLKKAGVIINDFTSAVSIILTFALNELLFPASSKIDGIPDVLLVFAGSCVILACSTVYHRYLPKEPKPDNVPVMPSVSRADDPALHIEFDAANNSSTPFGPASPFSSPASSSIATPTPKSPMGYYYNISTNDLEKETKPVGEHVDLLELQDLRPRKIS</sequence>
<keyword evidence="3 6" id="KW-1133">Transmembrane helix</keyword>
<keyword evidence="8" id="KW-1185">Reference proteome</keyword>
<feature type="transmembrane region" description="Helical" evidence="6">
    <location>
        <begin position="233"/>
        <end position="258"/>
    </location>
</feature>
<gene>
    <name evidence="7" type="ORF">UMAG_05783</name>
</gene>
<dbReference type="GeneID" id="23565575"/>
<evidence type="ECO:0000256" key="6">
    <source>
        <dbReference type="SAM" id="Phobius"/>
    </source>
</evidence>
<dbReference type="eggNOG" id="KOG2234">
    <property type="taxonomic scope" value="Eukaryota"/>
</dbReference>
<dbReference type="Proteomes" id="UP000000561">
    <property type="component" value="Chromosome 16"/>
</dbReference>
<keyword evidence="4 6" id="KW-0472">Membrane</keyword>
<dbReference type="InterPro" id="IPR007271">
    <property type="entry name" value="Nuc_sug_transpt"/>
</dbReference>
<dbReference type="VEuPathDB" id="FungiDB:UMAG_05783"/>
<dbReference type="PANTHER" id="PTHR10231">
    <property type="entry name" value="NUCLEOTIDE-SUGAR TRANSMEMBRANE TRANSPORTER"/>
    <property type="match status" value="1"/>
</dbReference>
<evidence type="ECO:0000256" key="2">
    <source>
        <dbReference type="ARBA" id="ARBA00022692"/>
    </source>
</evidence>
<dbReference type="OrthoDB" id="408493at2759"/>
<feature type="region of interest" description="Disordered" evidence="5">
    <location>
        <begin position="416"/>
        <end position="439"/>
    </location>
</feature>
<dbReference type="InParanoid" id="A0A0D1DT23"/>
<evidence type="ECO:0000313" key="8">
    <source>
        <dbReference type="Proteomes" id="UP000000561"/>
    </source>
</evidence>
<evidence type="ECO:0000313" key="7">
    <source>
        <dbReference type="EMBL" id="KIS67001.1"/>
    </source>
</evidence>
<accession>A0A0D1DT23</accession>
<dbReference type="OMA" id="QMRILMS"/>
<feature type="transmembrane region" description="Helical" evidence="6">
    <location>
        <begin position="306"/>
        <end position="323"/>
    </location>
</feature>
<organism evidence="7 8">
    <name type="scientific">Mycosarcoma maydis</name>
    <name type="common">Corn smut fungus</name>
    <name type="synonym">Ustilago maydis</name>
    <dbReference type="NCBI Taxonomy" id="5270"/>
    <lineage>
        <taxon>Eukaryota</taxon>
        <taxon>Fungi</taxon>
        <taxon>Dikarya</taxon>
        <taxon>Basidiomycota</taxon>
        <taxon>Ustilaginomycotina</taxon>
        <taxon>Ustilaginomycetes</taxon>
        <taxon>Ustilaginales</taxon>
        <taxon>Ustilaginaceae</taxon>
        <taxon>Mycosarcoma</taxon>
    </lineage>
</organism>
<evidence type="ECO:0000256" key="3">
    <source>
        <dbReference type="ARBA" id="ARBA00022989"/>
    </source>
</evidence>
<reference evidence="7 8" key="1">
    <citation type="journal article" date="2006" name="Nature">
        <title>Insights from the genome of the biotrophic fungal plant pathogen Ustilago maydis.</title>
        <authorList>
            <person name="Kamper J."/>
            <person name="Kahmann R."/>
            <person name="Bolker M."/>
            <person name="Ma L.J."/>
            <person name="Brefort T."/>
            <person name="Saville B.J."/>
            <person name="Banuett F."/>
            <person name="Kronstad J.W."/>
            <person name="Gold S.E."/>
            <person name="Muller O."/>
            <person name="Perlin M.H."/>
            <person name="Wosten H.A."/>
            <person name="de Vries R."/>
            <person name="Ruiz-Herrera J."/>
            <person name="Reynaga-Pena C.G."/>
            <person name="Snetselaar K."/>
            <person name="McCann M."/>
            <person name="Perez-Martin J."/>
            <person name="Feldbrugge M."/>
            <person name="Basse C.W."/>
            <person name="Steinberg G."/>
            <person name="Ibeas J.I."/>
            <person name="Holloman W."/>
            <person name="Guzman P."/>
            <person name="Farman M."/>
            <person name="Stajich J.E."/>
            <person name="Sentandreu R."/>
            <person name="Gonzalez-Prieto J.M."/>
            <person name="Kennell J.C."/>
            <person name="Molina L."/>
            <person name="Schirawski J."/>
            <person name="Mendoza-Mendoza A."/>
            <person name="Greilinger D."/>
            <person name="Munch K."/>
            <person name="Rossel N."/>
            <person name="Scherer M."/>
            <person name="Vranes M."/>
            <person name="Ladendorf O."/>
            <person name="Vincon V."/>
            <person name="Fuchs U."/>
            <person name="Sandrock B."/>
            <person name="Meng S."/>
            <person name="Ho E.C."/>
            <person name="Cahill M.J."/>
            <person name="Boyce K.J."/>
            <person name="Klose J."/>
            <person name="Klosterman S.J."/>
            <person name="Deelstra H.J."/>
            <person name="Ortiz-Castellanos L."/>
            <person name="Li W."/>
            <person name="Sanchez-Alonso P."/>
            <person name="Schreier P.H."/>
            <person name="Hauser-Hahn I."/>
            <person name="Vaupel M."/>
            <person name="Koopmann E."/>
            <person name="Friedrich G."/>
            <person name="Voss H."/>
            <person name="Schluter T."/>
            <person name="Margolis J."/>
            <person name="Platt D."/>
            <person name="Swimmer C."/>
            <person name="Gnirke A."/>
            <person name="Chen F."/>
            <person name="Vysotskaia V."/>
            <person name="Mannhaupt G."/>
            <person name="Guldener U."/>
            <person name="Munsterkotter M."/>
            <person name="Haase D."/>
            <person name="Oesterheld M."/>
            <person name="Mewes H.W."/>
            <person name="Mauceli E.W."/>
            <person name="DeCaprio D."/>
            <person name="Wade C.M."/>
            <person name="Butler J."/>
            <person name="Young S."/>
            <person name="Jaffe D.B."/>
            <person name="Calvo S."/>
            <person name="Nusbaum C."/>
            <person name="Galagan J."/>
            <person name="Birren B.W."/>
        </authorList>
    </citation>
    <scope>NUCLEOTIDE SEQUENCE [LARGE SCALE GENOMIC DNA]</scope>
    <source>
        <strain evidence="8">DSM 14603 / FGSC 9021 / UM521</strain>
    </source>
</reference>
<dbReference type="GO" id="GO:0005459">
    <property type="term" value="F:UDP-galactose transmembrane transporter activity"/>
    <property type="evidence" value="ECO:0000318"/>
    <property type="project" value="GO_Central"/>
</dbReference>
<dbReference type="GO" id="GO:0097624">
    <property type="term" value="P:UDP-galactose transmembrane import into Golgi lumen"/>
    <property type="evidence" value="ECO:0000318"/>
    <property type="project" value="GO_Central"/>
</dbReference>
<feature type="region of interest" description="Disordered" evidence="5">
    <location>
        <begin position="94"/>
        <end position="116"/>
    </location>
</feature>
<feature type="transmembrane region" description="Helical" evidence="6">
    <location>
        <begin position="194"/>
        <end position="213"/>
    </location>
</feature>
<evidence type="ECO:0008006" key="9">
    <source>
        <dbReference type="Google" id="ProtNLM"/>
    </source>
</evidence>
<proteinExistence type="predicted"/>
<comment type="subcellular location">
    <subcellularLocation>
        <location evidence="1">Membrane</location>
        <topology evidence="1">Multi-pass membrane protein</topology>
    </subcellularLocation>
</comment>
<dbReference type="AlphaFoldDB" id="A0A0D1DT23"/>
<feature type="transmembrane region" description="Helical" evidence="6">
    <location>
        <begin position="362"/>
        <end position="379"/>
    </location>
</feature>
<keyword evidence="2 6" id="KW-0812">Transmembrane</keyword>
<dbReference type="Pfam" id="PF04142">
    <property type="entry name" value="Nuc_sug_transp"/>
    <property type="match status" value="1"/>
</dbReference>
<name>A0A0D1DT23_MYCMD</name>
<feature type="transmembrane region" description="Helical" evidence="6">
    <location>
        <begin position="166"/>
        <end position="187"/>
    </location>
</feature>
<feature type="transmembrane region" description="Helical" evidence="6">
    <location>
        <begin position="265"/>
        <end position="286"/>
    </location>
</feature>
<dbReference type="SUPFAM" id="SSF103481">
    <property type="entry name" value="Multidrug resistance efflux transporter EmrE"/>
    <property type="match status" value="1"/>
</dbReference>
<dbReference type="InterPro" id="IPR037185">
    <property type="entry name" value="EmrE-like"/>
</dbReference>
<protein>
    <recommendedName>
        <fullName evidence="9">UDP-galactose transporter</fullName>
    </recommendedName>
</protein>
<feature type="compositionally biased region" description="Polar residues" evidence="5">
    <location>
        <begin position="98"/>
        <end position="114"/>
    </location>
</feature>
<feature type="transmembrane region" description="Helical" evidence="6">
    <location>
        <begin position="330"/>
        <end position="350"/>
    </location>
</feature>
<evidence type="ECO:0000256" key="4">
    <source>
        <dbReference type="ARBA" id="ARBA00023136"/>
    </source>
</evidence>
<dbReference type="RefSeq" id="XP_011391513.1">
    <property type="nucleotide sequence ID" value="XM_011393211.1"/>
</dbReference>
<dbReference type="KEGG" id="uma:UMAG_05783"/>